<comment type="caution">
    <text evidence="2">The sequence shown here is derived from an EMBL/GenBank/DDBJ whole genome shotgun (WGS) entry which is preliminary data.</text>
</comment>
<evidence type="ECO:0000256" key="1">
    <source>
        <dbReference type="SAM" id="MobiDB-lite"/>
    </source>
</evidence>
<feature type="region of interest" description="Disordered" evidence="1">
    <location>
        <begin position="93"/>
        <end position="115"/>
    </location>
</feature>
<name>A0A9P5RQ43_9FUNG</name>
<dbReference type="AlphaFoldDB" id="A0A9P5RQ43"/>
<gene>
    <name evidence="2" type="ORF">BG015_001215</name>
</gene>
<organism evidence="2 3">
    <name type="scientific">Linnemannia schmuckeri</name>
    <dbReference type="NCBI Taxonomy" id="64567"/>
    <lineage>
        <taxon>Eukaryota</taxon>
        <taxon>Fungi</taxon>
        <taxon>Fungi incertae sedis</taxon>
        <taxon>Mucoromycota</taxon>
        <taxon>Mortierellomycotina</taxon>
        <taxon>Mortierellomycetes</taxon>
        <taxon>Mortierellales</taxon>
        <taxon>Mortierellaceae</taxon>
        <taxon>Linnemannia</taxon>
    </lineage>
</organism>
<evidence type="ECO:0000313" key="2">
    <source>
        <dbReference type="EMBL" id="KAF9141664.1"/>
    </source>
</evidence>
<dbReference type="OrthoDB" id="10479019at2759"/>
<accession>A0A9P5RQ43</accession>
<proteinExistence type="predicted"/>
<evidence type="ECO:0000313" key="3">
    <source>
        <dbReference type="Proteomes" id="UP000748756"/>
    </source>
</evidence>
<feature type="non-terminal residue" evidence="2">
    <location>
        <position position="245"/>
    </location>
</feature>
<sequence length="245" mass="27544">VNMKPDKIFHLSWSVLTALLVTIDTTFTGLVSAAPALLSRSLPKIGNVISNGLPPESDSPNAFDVPTDTKDPLSKRRLAPYWSTRQVSAEHIRKRDYPSAAITPEEKPKSEYEGGVDLSKRLQQRPSSALVLPRGPLGYCGYHLYYHGIRRSSPSSSHRIHCHYSRHHRNIPIKARLPVGSPVVYKREIFITTTAEAEAPESESEDGIHFSKRRVMVYGRVRYVGHPDFHKHDFLSTASPDDERP</sequence>
<feature type="region of interest" description="Disordered" evidence="1">
    <location>
        <begin position="51"/>
        <end position="76"/>
    </location>
</feature>
<keyword evidence="3" id="KW-1185">Reference proteome</keyword>
<reference evidence="2" key="1">
    <citation type="journal article" date="2020" name="Fungal Divers.">
        <title>Resolving the Mortierellaceae phylogeny through synthesis of multi-gene phylogenetics and phylogenomics.</title>
        <authorList>
            <person name="Vandepol N."/>
            <person name="Liber J."/>
            <person name="Desiro A."/>
            <person name="Na H."/>
            <person name="Kennedy M."/>
            <person name="Barry K."/>
            <person name="Grigoriev I.V."/>
            <person name="Miller A.N."/>
            <person name="O'Donnell K."/>
            <person name="Stajich J.E."/>
            <person name="Bonito G."/>
        </authorList>
    </citation>
    <scope>NUCLEOTIDE SEQUENCE</scope>
    <source>
        <strain evidence="2">NRRL 6426</strain>
    </source>
</reference>
<dbReference type="Proteomes" id="UP000748756">
    <property type="component" value="Unassembled WGS sequence"/>
</dbReference>
<protein>
    <submittedName>
        <fullName evidence="2">Uncharacterized protein</fullName>
    </submittedName>
</protein>
<dbReference type="EMBL" id="JAAAUQ010001211">
    <property type="protein sequence ID" value="KAF9141664.1"/>
    <property type="molecule type" value="Genomic_DNA"/>
</dbReference>